<organism evidence="2 3">
    <name type="scientific">Caerostris extrusa</name>
    <name type="common">Bark spider</name>
    <name type="synonym">Caerostris bankana</name>
    <dbReference type="NCBI Taxonomy" id="172846"/>
    <lineage>
        <taxon>Eukaryota</taxon>
        <taxon>Metazoa</taxon>
        <taxon>Ecdysozoa</taxon>
        <taxon>Arthropoda</taxon>
        <taxon>Chelicerata</taxon>
        <taxon>Arachnida</taxon>
        <taxon>Araneae</taxon>
        <taxon>Araneomorphae</taxon>
        <taxon>Entelegynae</taxon>
        <taxon>Araneoidea</taxon>
        <taxon>Araneidae</taxon>
        <taxon>Caerostris</taxon>
    </lineage>
</organism>
<name>A0AAV4PFD4_CAEEX</name>
<feature type="compositionally biased region" description="Polar residues" evidence="1">
    <location>
        <begin position="83"/>
        <end position="93"/>
    </location>
</feature>
<gene>
    <name evidence="2" type="ORF">CEXT_773411</name>
</gene>
<accession>A0AAV4PFD4</accession>
<proteinExistence type="predicted"/>
<reference evidence="2 3" key="1">
    <citation type="submission" date="2021-06" db="EMBL/GenBank/DDBJ databases">
        <title>Caerostris extrusa draft genome.</title>
        <authorList>
            <person name="Kono N."/>
            <person name="Arakawa K."/>
        </authorList>
    </citation>
    <scope>NUCLEOTIDE SEQUENCE [LARGE SCALE GENOMIC DNA]</scope>
</reference>
<dbReference type="EMBL" id="BPLR01004397">
    <property type="protein sequence ID" value="GIX94604.1"/>
    <property type="molecule type" value="Genomic_DNA"/>
</dbReference>
<dbReference type="Proteomes" id="UP001054945">
    <property type="component" value="Unassembled WGS sequence"/>
</dbReference>
<feature type="region of interest" description="Disordered" evidence="1">
    <location>
        <begin position="54"/>
        <end position="93"/>
    </location>
</feature>
<evidence type="ECO:0000313" key="2">
    <source>
        <dbReference type="EMBL" id="GIX94604.1"/>
    </source>
</evidence>
<protein>
    <submittedName>
        <fullName evidence="2">Uncharacterized protein</fullName>
    </submittedName>
</protein>
<keyword evidence="3" id="KW-1185">Reference proteome</keyword>
<comment type="caution">
    <text evidence="2">The sequence shown here is derived from an EMBL/GenBank/DDBJ whole genome shotgun (WGS) entry which is preliminary data.</text>
</comment>
<evidence type="ECO:0000313" key="3">
    <source>
        <dbReference type="Proteomes" id="UP001054945"/>
    </source>
</evidence>
<sequence>MGHQSTFNDLSQIIHILLIVSHDFFNYELLSNHFKSNPSLHFINPYLNLPHRVNPNVKNPPNLPGTGKSSRAFRRLMPRASARQATQRDTSSL</sequence>
<evidence type="ECO:0000256" key="1">
    <source>
        <dbReference type="SAM" id="MobiDB-lite"/>
    </source>
</evidence>
<dbReference type="AlphaFoldDB" id="A0AAV4PFD4"/>